<dbReference type="KEGG" id="ncs:NCAS_0A09900"/>
<dbReference type="RefSeq" id="XP_003673929.1">
    <property type="nucleotide sequence ID" value="XM_003673881.1"/>
</dbReference>
<feature type="signal peptide" evidence="1">
    <location>
        <begin position="1"/>
        <end position="25"/>
    </location>
</feature>
<reference key="2">
    <citation type="submission" date="2011-08" db="EMBL/GenBank/DDBJ databases">
        <title>Genome sequence of Naumovozyma castellii.</title>
        <authorList>
            <person name="Gordon J.L."/>
            <person name="Armisen D."/>
            <person name="Proux-Wera E."/>
            <person name="OhEigeartaigh S.S."/>
            <person name="Byrne K.P."/>
            <person name="Wolfe K.H."/>
        </authorList>
    </citation>
    <scope>NUCLEOTIDE SEQUENCE</scope>
    <source>
        <strain>Type strain:CBS 4309</strain>
    </source>
</reference>
<dbReference type="HOGENOM" id="CLU_018731_1_0_1"/>
<keyword evidence="3" id="KW-1185">Reference proteome</keyword>
<dbReference type="OrthoDB" id="5405745at2759"/>
<dbReference type="GO" id="GO:0015275">
    <property type="term" value="F:stretch-activated, monoatomic cation-selective, calcium channel activity"/>
    <property type="evidence" value="ECO:0007669"/>
    <property type="project" value="EnsemblFungi"/>
</dbReference>
<dbReference type="GO" id="GO:0005886">
    <property type="term" value="C:plasma membrane"/>
    <property type="evidence" value="ECO:0007669"/>
    <property type="project" value="EnsemblFungi"/>
</dbReference>
<dbReference type="EMBL" id="HE576752">
    <property type="protein sequence ID" value="CCC67548.1"/>
    <property type="molecule type" value="Genomic_DNA"/>
</dbReference>
<protein>
    <recommendedName>
        <fullName evidence="4">Stretch-activated cation channel MID1</fullName>
    </recommendedName>
</protein>
<evidence type="ECO:0000313" key="3">
    <source>
        <dbReference type="Proteomes" id="UP000001640"/>
    </source>
</evidence>
<accession>G0V7V0</accession>
<sequence length="544" mass="60901">MLPSPFYWILHFLFQLHSQSISVNAQLIPNNASSQHLLNKANDNLLHNFDLSSPSLINSDNIYEWQPVVANITIGETNSFVFTIDPELTGSGFAPTYEVFIFLSGNICSRPENSSDIELGVFYSFDKNILSNSSLGTYTAFGNGYMEQLAISPIQESQSNVTSEYSNLYVVMQLVNATTNEALIDYTNGEDTRAWEYRLSISENDLVYQWDYRSWLQVLDTDHSSALLITGNVSTDAKVYHNYSIYDPSLYDLYIYSYEDSLKFDQDLNISLCAVKNGPYLVTSEGSNNLSKSLEVTDLKIQKSIEDSAAGVSEYFYITGLNSSTTYAAYLTKKIGKSGNITDVGGVLFSKEYFSTKDTDTCSLIYGLDFCTGVAYSVPTSSLAFGNKTLLAETYDHIASAIYGNFSKALQLISCDAESDARYSPIRTCDDCATSYRNWVCAVSIPRCSTSSSEYFVHRDHLDNRNSYINTFIKPSRDYFEVLPCIDMCHAMVRDCPSDFGFACPNPKRDDDLLNYSYNYYRSGTNLETCNFIGNVSDLVAVSM</sequence>
<keyword evidence="1" id="KW-0732">Signal</keyword>
<dbReference type="PANTHER" id="PTHR39142">
    <property type="entry name" value="MID1P"/>
    <property type="match status" value="1"/>
</dbReference>
<feature type="chain" id="PRO_5003410337" description="Stretch-activated cation channel MID1" evidence="1">
    <location>
        <begin position="26"/>
        <end position="544"/>
    </location>
</feature>
<dbReference type="InterPro" id="IPR024338">
    <property type="entry name" value="MID1/Yam8"/>
</dbReference>
<evidence type="ECO:0000313" key="2">
    <source>
        <dbReference type="EMBL" id="CCC67548.1"/>
    </source>
</evidence>
<dbReference type="GO" id="GO:0005783">
    <property type="term" value="C:endoplasmic reticulum"/>
    <property type="evidence" value="ECO:0007669"/>
    <property type="project" value="EnsemblFungi"/>
</dbReference>
<dbReference type="eggNOG" id="ENOG502QTEW">
    <property type="taxonomic scope" value="Eukaryota"/>
</dbReference>
<dbReference type="Proteomes" id="UP000001640">
    <property type="component" value="Chromosome 1"/>
</dbReference>
<dbReference type="FunCoup" id="G0V7V0">
    <property type="interactions" value="64"/>
</dbReference>
<organism evidence="2 3">
    <name type="scientific">Naumovozyma castellii</name>
    <name type="common">Yeast</name>
    <name type="synonym">Saccharomyces castellii</name>
    <dbReference type="NCBI Taxonomy" id="27288"/>
    <lineage>
        <taxon>Eukaryota</taxon>
        <taxon>Fungi</taxon>
        <taxon>Dikarya</taxon>
        <taxon>Ascomycota</taxon>
        <taxon>Saccharomycotina</taxon>
        <taxon>Saccharomycetes</taxon>
        <taxon>Saccharomycetales</taxon>
        <taxon>Saccharomycetaceae</taxon>
        <taxon>Naumovozyma</taxon>
    </lineage>
</organism>
<gene>
    <name evidence="2" type="primary">NCAS0A09900</name>
    <name evidence="2" type="ordered locus">NCAS_0A09900</name>
</gene>
<dbReference type="AlphaFoldDB" id="G0V7V0"/>
<dbReference type="OMA" id="YEILPCI"/>
<dbReference type="GeneID" id="96901027"/>
<evidence type="ECO:0000256" key="1">
    <source>
        <dbReference type="SAM" id="SignalP"/>
    </source>
</evidence>
<proteinExistence type="predicted"/>
<dbReference type="Pfam" id="PF12929">
    <property type="entry name" value="Mid1"/>
    <property type="match status" value="1"/>
</dbReference>
<dbReference type="InParanoid" id="G0V7V0"/>
<dbReference type="STRING" id="1064592.G0V7V0"/>
<reference evidence="2 3" key="1">
    <citation type="journal article" date="2011" name="Proc. Natl. Acad. Sci. U.S.A.">
        <title>Evolutionary erosion of yeast sex chromosomes by mating-type switching accidents.</title>
        <authorList>
            <person name="Gordon J.L."/>
            <person name="Armisen D."/>
            <person name="Proux-Wera E."/>
            <person name="Oheigeartaigh S.S."/>
            <person name="Byrne K.P."/>
            <person name="Wolfe K.H."/>
        </authorList>
    </citation>
    <scope>NUCLEOTIDE SEQUENCE [LARGE SCALE GENOMIC DNA]</scope>
    <source>
        <strain evidence="3">ATCC 76901 / BCRC 22586 / CBS 4309 / NBRC 1992 / NRRL Y-12630</strain>
    </source>
</reference>
<dbReference type="GO" id="GO:0098703">
    <property type="term" value="P:calcium ion import across plasma membrane"/>
    <property type="evidence" value="ECO:0007669"/>
    <property type="project" value="InterPro"/>
</dbReference>
<name>G0V7V0_NAUCA</name>
<dbReference type="PANTHER" id="PTHR39142:SF1">
    <property type="entry name" value="AEL197CP"/>
    <property type="match status" value="1"/>
</dbReference>
<evidence type="ECO:0008006" key="4">
    <source>
        <dbReference type="Google" id="ProtNLM"/>
    </source>
</evidence>